<reference evidence="2" key="1">
    <citation type="submission" date="2023-10" db="EMBL/GenBank/DDBJ databases">
        <title>Genome assembly of Pristionchus species.</title>
        <authorList>
            <person name="Yoshida K."/>
            <person name="Sommer R.J."/>
        </authorList>
    </citation>
    <scope>NUCLEOTIDE SEQUENCE</scope>
    <source>
        <strain evidence="2">RS5133</strain>
    </source>
</reference>
<evidence type="ECO:0000313" key="2">
    <source>
        <dbReference type="EMBL" id="GMT20628.1"/>
    </source>
</evidence>
<dbReference type="AlphaFoldDB" id="A0AAV5VMM2"/>
<keyword evidence="3" id="KW-1185">Reference proteome</keyword>
<dbReference type="EMBL" id="BTSY01000003">
    <property type="protein sequence ID" value="GMT20628.1"/>
    <property type="molecule type" value="Genomic_DNA"/>
</dbReference>
<dbReference type="PANTHER" id="PTHR21325:SF31">
    <property type="entry name" value="GH22081P-RELATED"/>
    <property type="match status" value="1"/>
</dbReference>
<dbReference type="InterPro" id="IPR038885">
    <property type="entry name" value="PLB1"/>
</dbReference>
<evidence type="ECO:0000256" key="1">
    <source>
        <dbReference type="SAM" id="Phobius"/>
    </source>
</evidence>
<keyword evidence="1" id="KW-0472">Membrane</keyword>
<dbReference type="GO" id="GO:0006644">
    <property type="term" value="P:phospholipid metabolic process"/>
    <property type="evidence" value="ECO:0007669"/>
    <property type="project" value="TreeGrafter"/>
</dbReference>
<name>A0AAV5VMM2_9BILA</name>
<comment type="caution">
    <text evidence="2">The sequence shown here is derived from an EMBL/GenBank/DDBJ whole genome shotgun (WGS) entry which is preliminary data.</text>
</comment>
<dbReference type="GO" id="GO:0004620">
    <property type="term" value="F:phospholipase activity"/>
    <property type="evidence" value="ECO:0007669"/>
    <property type="project" value="InterPro"/>
</dbReference>
<feature type="non-terminal residue" evidence="2">
    <location>
        <position position="1"/>
    </location>
</feature>
<gene>
    <name evidence="2" type="ORF">PFISCL1PPCAC_11925</name>
</gene>
<organism evidence="2 3">
    <name type="scientific">Pristionchus fissidentatus</name>
    <dbReference type="NCBI Taxonomy" id="1538716"/>
    <lineage>
        <taxon>Eukaryota</taxon>
        <taxon>Metazoa</taxon>
        <taxon>Ecdysozoa</taxon>
        <taxon>Nematoda</taxon>
        <taxon>Chromadorea</taxon>
        <taxon>Rhabditida</taxon>
        <taxon>Rhabditina</taxon>
        <taxon>Diplogasteromorpha</taxon>
        <taxon>Diplogasteroidea</taxon>
        <taxon>Neodiplogasteridae</taxon>
        <taxon>Pristionchus</taxon>
    </lineage>
</organism>
<sequence>KEGILRHFKILAFLLILIFMSFIFAQFAILLIYRNGSWNEPLSFSLCSFTEERRGHLRLPIHGEFNCEKGLLAASSSSPTDANRVRPADIKYIAALGDSFTVQFISYASHTENAENAKDARNCVGNSFVTGGNGALENHLTLTNVFRHLNPSLMGYSTGSGLQEEHANLNVAKPDMRVNDIPRQARELVRRFQKYSVNSLRDDWKLINIYIGTRDVTGLCIGEASEELMSEFRNAGRNDQTVIVQHIFDHLWTPLRKDDGSYNTDFYATDMFHLSNYGNTKQLWNHLVSPDYRKFTNNKMMNDESPILLCPKPTCPFIRTSDNSVYCN</sequence>
<evidence type="ECO:0000313" key="3">
    <source>
        <dbReference type="Proteomes" id="UP001432322"/>
    </source>
</evidence>
<dbReference type="PANTHER" id="PTHR21325">
    <property type="entry name" value="PHOSPHOLIPASE B, PLB1"/>
    <property type="match status" value="1"/>
</dbReference>
<proteinExistence type="predicted"/>
<protein>
    <recommendedName>
        <fullName evidence="4">Lipase</fullName>
    </recommendedName>
</protein>
<feature type="transmembrane region" description="Helical" evidence="1">
    <location>
        <begin position="12"/>
        <end position="33"/>
    </location>
</feature>
<dbReference type="Proteomes" id="UP001432322">
    <property type="component" value="Unassembled WGS sequence"/>
</dbReference>
<accession>A0AAV5VMM2</accession>
<keyword evidence="1" id="KW-1133">Transmembrane helix</keyword>
<keyword evidence="1" id="KW-0812">Transmembrane</keyword>
<evidence type="ECO:0008006" key="4">
    <source>
        <dbReference type="Google" id="ProtNLM"/>
    </source>
</evidence>